<feature type="signal peptide" evidence="2">
    <location>
        <begin position="1"/>
        <end position="21"/>
    </location>
</feature>
<comment type="caution">
    <text evidence="3">The sequence shown here is derived from an EMBL/GenBank/DDBJ whole genome shotgun (WGS) entry which is preliminary data.</text>
</comment>
<evidence type="ECO:0008006" key="5">
    <source>
        <dbReference type="Google" id="ProtNLM"/>
    </source>
</evidence>
<accession>A0AAD8MHJ4</accession>
<evidence type="ECO:0000256" key="1">
    <source>
        <dbReference type="SAM" id="MobiDB-lite"/>
    </source>
</evidence>
<organism evidence="3 4">
    <name type="scientific">Heracleum sosnowskyi</name>
    <dbReference type="NCBI Taxonomy" id="360622"/>
    <lineage>
        <taxon>Eukaryota</taxon>
        <taxon>Viridiplantae</taxon>
        <taxon>Streptophyta</taxon>
        <taxon>Embryophyta</taxon>
        <taxon>Tracheophyta</taxon>
        <taxon>Spermatophyta</taxon>
        <taxon>Magnoliopsida</taxon>
        <taxon>eudicotyledons</taxon>
        <taxon>Gunneridae</taxon>
        <taxon>Pentapetalae</taxon>
        <taxon>asterids</taxon>
        <taxon>campanulids</taxon>
        <taxon>Apiales</taxon>
        <taxon>Apiaceae</taxon>
        <taxon>Apioideae</taxon>
        <taxon>apioid superclade</taxon>
        <taxon>Tordylieae</taxon>
        <taxon>Tordyliinae</taxon>
        <taxon>Heracleum</taxon>
    </lineage>
</organism>
<feature type="region of interest" description="Disordered" evidence="1">
    <location>
        <begin position="20"/>
        <end position="60"/>
    </location>
</feature>
<protein>
    <recommendedName>
        <fullName evidence="5">Secreted protein</fullName>
    </recommendedName>
</protein>
<feature type="compositionally biased region" description="Gly residues" evidence="1">
    <location>
        <begin position="22"/>
        <end position="36"/>
    </location>
</feature>
<feature type="chain" id="PRO_5042226567" description="Secreted protein" evidence="2">
    <location>
        <begin position="22"/>
        <end position="140"/>
    </location>
</feature>
<dbReference type="Proteomes" id="UP001237642">
    <property type="component" value="Unassembled WGS sequence"/>
</dbReference>
<dbReference type="EMBL" id="JAUIZM010000007">
    <property type="protein sequence ID" value="KAK1373099.1"/>
    <property type="molecule type" value="Genomic_DNA"/>
</dbReference>
<gene>
    <name evidence="3" type="ORF">POM88_029292</name>
</gene>
<name>A0AAD8MHJ4_9APIA</name>
<keyword evidence="4" id="KW-1185">Reference proteome</keyword>
<sequence>MIFIASLLALMVVTVTRRGAANGSGRGNRGGRGNGARGNDVEDGRENDRGHGSGEDANRIPLATFFERADRSVSTGHYPNVPLEGQPNLGIVSFMGKYINENIQKKTLKAIARDRWPTGAVDRPCLMSFRGTTTMKRGFL</sequence>
<keyword evidence="2" id="KW-0732">Signal</keyword>
<proteinExistence type="predicted"/>
<reference evidence="3" key="2">
    <citation type="submission" date="2023-05" db="EMBL/GenBank/DDBJ databases">
        <authorList>
            <person name="Schelkunov M.I."/>
        </authorList>
    </citation>
    <scope>NUCLEOTIDE SEQUENCE</scope>
    <source>
        <strain evidence="3">Hsosn_3</strain>
        <tissue evidence="3">Leaf</tissue>
    </source>
</reference>
<evidence type="ECO:0000313" key="4">
    <source>
        <dbReference type="Proteomes" id="UP001237642"/>
    </source>
</evidence>
<evidence type="ECO:0000256" key="2">
    <source>
        <dbReference type="SAM" id="SignalP"/>
    </source>
</evidence>
<reference evidence="3" key="1">
    <citation type="submission" date="2023-02" db="EMBL/GenBank/DDBJ databases">
        <title>Genome of toxic invasive species Heracleum sosnowskyi carries increased number of genes despite the absence of recent whole-genome duplications.</title>
        <authorList>
            <person name="Schelkunov M."/>
            <person name="Shtratnikova V."/>
            <person name="Makarenko M."/>
            <person name="Klepikova A."/>
            <person name="Omelchenko D."/>
            <person name="Novikova G."/>
            <person name="Obukhova E."/>
            <person name="Bogdanov V."/>
            <person name="Penin A."/>
            <person name="Logacheva M."/>
        </authorList>
    </citation>
    <scope>NUCLEOTIDE SEQUENCE</scope>
    <source>
        <strain evidence="3">Hsosn_3</strain>
        <tissue evidence="3">Leaf</tissue>
    </source>
</reference>
<feature type="compositionally biased region" description="Basic and acidic residues" evidence="1">
    <location>
        <begin position="39"/>
        <end position="58"/>
    </location>
</feature>
<dbReference type="AlphaFoldDB" id="A0AAD8MHJ4"/>
<evidence type="ECO:0000313" key="3">
    <source>
        <dbReference type="EMBL" id="KAK1373099.1"/>
    </source>
</evidence>